<name>H1S5Z0_9BURK</name>
<evidence type="ECO:0000313" key="2">
    <source>
        <dbReference type="EMBL" id="EHP42033.1"/>
    </source>
</evidence>
<sequence length="63" mass="7099">MLKAWRYDPRAPENRAYCTISAAMRLTYTLYYLGLVVFLAFLAVMTHDPHGMLDSLRAGGMAS</sequence>
<evidence type="ECO:0000313" key="3">
    <source>
        <dbReference type="Proteomes" id="UP000005808"/>
    </source>
</evidence>
<gene>
    <name evidence="2" type="ORF">OR16_16427</name>
</gene>
<dbReference type="AlphaFoldDB" id="H1S5Z0"/>
<evidence type="ECO:0000256" key="1">
    <source>
        <dbReference type="SAM" id="Phobius"/>
    </source>
</evidence>
<reference evidence="2 3" key="1">
    <citation type="journal article" date="2012" name="J. Bacteriol.">
        <title>De Novo Genome Project of Cupriavidus basilensis OR16.</title>
        <authorList>
            <person name="Cserhati M."/>
            <person name="Kriszt B."/>
            <person name="Szoboszlay S."/>
            <person name="Toth A."/>
            <person name="Szabo I."/>
            <person name="Tancsics A."/>
            <person name="Nagy I."/>
            <person name="Horvath B."/>
            <person name="Nagy I."/>
            <person name="Kukolya J."/>
        </authorList>
    </citation>
    <scope>NUCLEOTIDE SEQUENCE [LARGE SCALE GENOMIC DNA]</scope>
    <source>
        <strain evidence="2 3">OR16</strain>
    </source>
</reference>
<accession>H1S5Z0</accession>
<feature type="transmembrane region" description="Helical" evidence="1">
    <location>
        <begin position="30"/>
        <end position="47"/>
    </location>
</feature>
<comment type="caution">
    <text evidence="2">The sequence shown here is derived from an EMBL/GenBank/DDBJ whole genome shotgun (WGS) entry which is preliminary data.</text>
</comment>
<keyword evidence="1" id="KW-0812">Transmembrane</keyword>
<dbReference type="Proteomes" id="UP000005808">
    <property type="component" value="Unassembled WGS sequence"/>
</dbReference>
<dbReference type="EMBL" id="AHJE01000040">
    <property type="protein sequence ID" value="EHP42033.1"/>
    <property type="molecule type" value="Genomic_DNA"/>
</dbReference>
<protein>
    <submittedName>
        <fullName evidence="2">Uncharacterized protein</fullName>
    </submittedName>
</protein>
<keyword evidence="1" id="KW-1133">Transmembrane helix</keyword>
<proteinExistence type="predicted"/>
<dbReference type="PATRIC" id="fig|1127483.3.peg.3297"/>
<organism evidence="2 3">
    <name type="scientific">Cupriavidus basilensis OR16</name>
    <dbReference type="NCBI Taxonomy" id="1127483"/>
    <lineage>
        <taxon>Bacteria</taxon>
        <taxon>Pseudomonadati</taxon>
        <taxon>Pseudomonadota</taxon>
        <taxon>Betaproteobacteria</taxon>
        <taxon>Burkholderiales</taxon>
        <taxon>Burkholderiaceae</taxon>
        <taxon>Cupriavidus</taxon>
    </lineage>
</organism>
<keyword evidence="1" id="KW-0472">Membrane</keyword>